<dbReference type="EMBL" id="GBRH01203702">
    <property type="protein sequence ID" value="JAD94193.1"/>
    <property type="molecule type" value="Transcribed_RNA"/>
</dbReference>
<dbReference type="AlphaFoldDB" id="A0A0A9E597"/>
<sequence>MCLRKPFCCLYLIRCIYCRVKRQIMRI</sequence>
<accession>A0A0A9E597</accession>
<reference evidence="1" key="2">
    <citation type="journal article" date="2015" name="Data Brief">
        <title>Shoot transcriptome of the giant reed, Arundo donax.</title>
        <authorList>
            <person name="Barrero R.A."/>
            <person name="Guerrero F.D."/>
            <person name="Moolhuijzen P."/>
            <person name="Goolsby J.A."/>
            <person name="Tidwell J."/>
            <person name="Bellgard S.E."/>
            <person name="Bellgard M.I."/>
        </authorList>
    </citation>
    <scope>NUCLEOTIDE SEQUENCE</scope>
    <source>
        <tissue evidence="1">Shoot tissue taken approximately 20 cm above the soil surface</tissue>
    </source>
</reference>
<organism evidence="1">
    <name type="scientific">Arundo donax</name>
    <name type="common">Giant reed</name>
    <name type="synonym">Donax arundinaceus</name>
    <dbReference type="NCBI Taxonomy" id="35708"/>
    <lineage>
        <taxon>Eukaryota</taxon>
        <taxon>Viridiplantae</taxon>
        <taxon>Streptophyta</taxon>
        <taxon>Embryophyta</taxon>
        <taxon>Tracheophyta</taxon>
        <taxon>Spermatophyta</taxon>
        <taxon>Magnoliopsida</taxon>
        <taxon>Liliopsida</taxon>
        <taxon>Poales</taxon>
        <taxon>Poaceae</taxon>
        <taxon>PACMAD clade</taxon>
        <taxon>Arundinoideae</taxon>
        <taxon>Arundineae</taxon>
        <taxon>Arundo</taxon>
    </lineage>
</organism>
<proteinExistence type="predicted"/>
<reference evidence="1" key="1">
    <citation type="submission" date="2014-09" db="EMBL/GenBank/DDBJ databases">
        <authorList>
            <person name="Magalhaes I.L.F."/>
            <person name="Oliveira U."/>
            <person name="Santos F.R."/>
            <person name="Vidigal T.H.D.A."/>
            <person name="Brescovit A.D."/>
            <person name="Santos A.J."/>
        </authorList>
    </citation>
    <scope>NUCLEOTIDE SEQUENCE</scope>
    <source>
        <tissue evidence="1">Shoot tissue taken approximately 20 cm above the soil surface</tissue>
    </source>
</reference>
<evidence type="ECO:0000313" key="1">
    <source>
        <dbReference type="EMBL" id="JAD94193.1"/>
    </source>
</evidence>
<protein>
    <submittedName>
        <fullName evidence="1">Uncharacterized protein</fullName>
    </submittedName>
</protein>
<name>A0A0A9E597_ARUDO</name>